<sequence>NDPWRQRIFYIILLRDVALKHRPIVHLIY</sequence>
<keyword evidence="2" id="KW-1185">Reference proteome</keyword>
<reference evidence="1 2" key="1">
    <citation type="submission" date="2013-11" db="EMBL/GenBank/DDBJ databases">
        <title>Genome sequencing of Stegodyphus mimosarum.</title>
        <authorList>
            <person name="Bechsgaard J."/>
        </authorList>
    </citation>
    <scope>NUCLEOTIDE SEQUENCE [LARGE SCALE GENOMIC DNA]</scope>
</reference>
<feature type="non-terminal residue" evidence="1">
    <location>
        <position position="1"/>
    </location>
</feature>
<gene>
    <name evidence="1" type="ORF">X975_25387</name>
</gene>
<dbReference type="Proteomes" id="UP000054359">
    <property type="component" value="Unassembled WGS sequence"/>
</dbReference>
<protein>
    <submittedName>
        <fullName evidence="1">Uncharacterized protein</fullName>
    </submittedName>
</protein>
<evidence type="ECO:0000313" key="1">
    <source>
        <dbReference type="EMBL" id="KFM77501.1"/>
    </source>
</evidence>
<proteinExistence type="predicted"/>
<feature type="non-terminal residue" evidence="1">
    <location>
        <position position="29"/>
    </location>
</feature>
<dbReference type="EMBL" id="KK120092">
    <property type="protein sequence ID" value="KFM77501.1"/>
    <property type="molecule type" value="Genomic_DNA"/>
</dbReference>
<name>A0A087UJG2_STEMI</name>
<evidence type="ECO:0000313" key="2">
    <source>
        <dbReference type="Proteomes" id="UP000054359"/>
    </source>
</evidence>
<dbReference type="AlphaFoldDB" id="A0A087UJG2"/>
<organism evidence="1 2">
    <name type="scientific">Stegodyphus mimosarum</name>
    <name type="common">African social velvet spider</name>
    <dbReference type="NCBI Taxonomy" id="407821"/>
    <lineage>
        <taxon>Eukaryota</taxon>
        <taxon>Metazoa</taxon>
        <taxon>Ecdysozoa</taxon>
        <taxon>Arthropoda</taxon>
        <taxon>Chelicerata</taxon>
        <taxon>Arachnida</taxon>
        <taxon>Araneae</taxon>
        <taxon>Araneomorphae</taxon>
        <taxon>Entelegynae</taxon>
        <taxon>Eresoidea</taxon>
        <taxon>Eresidae</taxon>
        <taxon>Stegodyphus</taxon>
    </lineage>
</organism>
<accession>A0A087UJG2</accession>